<dbReference type="NCBIfam" id="TIGR02486">
    <property type="entry name" value="RDH"/>
    <property type="match status" value="1"/>
</dbReference>
<evidence type="ECO:0000256" key="7">
    <source>
        <dbReference type="SAM" id="MobiDB-lite"/>
    </source>
</evidence>
<gene>
    <name evidence="9" type="ORF">DS909_10600</name>
</gene>
<evidence type="ECO:0000256" key="1">
    <source>
        <dbReference type="ARBA" id="ARBA00004196"/>
    </source>
</evidence>
<dbReference type="Pfam" id="PF13484">
    <property type="entry name" value="Fer4_16"/>
    <property type="match status" value="1"/>
</dbReference>
<dbReference type="PANTHER" id="PTHR42827">
    <property type="entry name" value="IRON-SULFUR CLUSTER-BINDING PROTEIN-RELATED"/>
    <property type="match status" value="1"/>
</dbReference>
<accession>A0A366X3M6</accession>
<feature type="region of interest" description="Disordered" evidence="7">
    <location>
        <begin position="1"/>
        <end position="26"/>
    </location>
</feature>
<dbReference type="PROSITE" id="PS00198">
    <property type="entry name" value="4FE4S_FER_1"/>
    <property type="match status" value="1"/>
</dbReference>
<dbReference type="InterPro" id="IPR017900">
    <property type="entry name" value="4Fe4S_Fe_S_CS"/>
</dbReference>
<evidence type="ECO:0000256" key="4">
    <source>
        <dbReference type="ARBA" id="ARBA00023004"/>
    </source>
</evidence>
<sequence length="407" mass="45939">MSWPSNSGVSDEQRQDWKERFSESDAAAGIEVTEEFEPFKQRNDMFTRAFWDESVRSKQTDAFFSSYRMKASYRKGDGFRQKDFALRNASWLISDIISNRGGDSGKREGFQAPIDNDTPVAEARVEIDDPTLMSAEVKRIAKFFGADLAGITAMDERWLYSSRVDTRDFSEAENTLPEGMTSVIVLGHQMDKELVATYPSALAGAATGREYSHEAAIIMQLAAYIRNLGYDAVASMNDTGLVIPYAIKAGLGEYARNQLVITPEYGPRLRFSKIFTNLPLDHDLPAKMGVEEFCNICTQCADACPAKALPFGEKTVSEGDAASAIKGVRKWTSDAKACFGYWAKLQSDCAICMRVCPFNREFDTWQNKLWLKVALSRWREWALWWDKRSKRADRLKPKEWWGGSPEA</sequence>
<evidence type="ECO:0000256" key="3">
    <source>
        <dbReference type="ARBA" id="ARBA00022729"/>
    </source>
</evidence>
<feature type="domain" description="4Fe-4S ferredoxin-type" evidence="8">
    <location>
        <begin position="284"/>
        <end position="314"/>
    </location>
</feature>
<evidence type="ECO:0000256" key="2">
    <source>
        <dbReference type="ARBA" id="ARBA00022723"/>
    </source>
</evidence>
<evidence type="ECO:0000256" key="6">
    <source>
        <dbReference type="ARBA" id="ARBA00023136"/>
    </source>
</evidence>
<dbReference type="PROSITE" id="PS51379">
    <property type="entry name" value="4FE4S_FER_2"/>
    <property type="match status" value="1"/>
</dbReference>
<evidence type="ECO:0000256" key="5">
    <source>
        <dbReference type="ARBA" id="ARBA00023014"/>
    </source>
</evidence>
<comment type="caution">
    <text evidence="9">The sequence shown here is derived from an EMBL/GenBank/DDBJ whole genome shotgun (WGS) entry which is preliminary data.</text>
</comment>
<keyword evidence="3" id="KW-0732">Signal</keyword>
<proteinExistence type="predicted"/>
<dbReference type="EMBL" id="QOCE01000029">
    <property type="protein sequence ID" value="RBW55549.1"/>
    <property type="molecule type" value="Genomic_DNA"/>
</dbReference>
<dbReference type="OrthoDB" id="9815745at2"/>
<dbReference type="InterPro" id="IPR017896">
    <property type="entry name" value="4Fe4S_Fe-S-bd"/>
</dbReference>
<keyword evidence="6" id="KW-0472">Membrane</keyword>
<dbReference type="GO" id="GO:0046872">
    <property type="term" value="F:metal ion binding"/>
    <property type="evidence" value="ECO:0007669"/>
    <property type="project" value="UniProtKB-KW"/>
</dbReference>
<dbReference type="GO" id="GO:0030313">
    <property type="term" value="C:cell envelope"/>
    <property type="evidence" value="ECO:0007669"/>
    <property type="project" value="UniProtKB-SubCell"/>
</dbReference>
<organism evidence="9 10">
    <name type="scientific">Phaeobacter gallaeciensis</name>
    <dbReference type="NCBI Taxonomy" id="60890"/>
    <lineage>
        <taxon>Bacteria</taxon>
        <taxon>Pseudomonadati</taxon>
        <taxon>Pseudomonadota</taxon>
        <taxon>Alphaproteobacteria</taxon>
        <taxon>Rhodobacterales</taxon>
        <taxon>Roseobacteraceae</taxon>
        <taxon>Phaeobacter</taxon>
    </lineage>
</organism>
<keyword evidence="5" id="KW-0411">Iron-sulfur</keyword>
<evidence type="ECO:0000259" key="8">
    <source>
        <dbReference type="PROSITE" id="PS51379"/>
    </source>
</evidence>
<evidence type="ECO:0000313" key="9">
    <source>
        <dbReference type="EMBL" id="RBW55549.1"/>
    </source>
</evidence>
<dbReference type="Gene3D" id="3.30.70.20">
    <property type="match status" value="1"/>
</dbReference>
<comment type="subcellular location">
    <subcellularLocation>
        <location evidence="1">Cell envelope</location>
    </subcellularLocation>
</comment>
<keyword evidence="2" id="KW-0479">Metal-binding</keyword>
<protein>
    <submittedName>
        <fullName evidence="9">Reductive dehalogenase</fullName>
    </submittedName>
</protein>
<feature type="compositionally biased region" description="Basic and acidic residues" evidence="7">
    <location>
        <begin position="11"/>
        <end position="23"/>
    </location>
</feature>
<dbReference type="Proteomes" id="UP000252706">
    <property type="component" value="Unassembled WGS sequence"/>
</dbReference>
<dbReference type="InterPro" id="IPR012832">
    <property type="entry name" value="RDH"/>
</dbReference>
<feature type="compositionally biased region" description="Polar residues" evidence="7">
    <location>
        <begin position="1"/>
        <end position="10"/>
    </location>
</feature>
<dbReference type="AlphaFoldDB" id="A0A366X3M6"/>
<reference evidence="9 10" key="1">
    <citation type="submission" date="2018-07" db="EMBL/GenBank/DDBJ databases">
        <title>Modular assembly of carbohydrate-degrading microbial communities in the ocean.</title>
        <authorList>
            <person name="Enke T.N."/>
            <person name="Datta M.S."/>
            <person name="Schwartzman J.A."/>
            <person name="Cermak N."/>
            <person name="Schmitz D.A."/>
            <person name="Barrere J."/>
            <person name="Cordero O.X."/>
        </authorList>
    </citation>
    <scope>NUCLEOTIDE SEQUENCE [LARGE SCALE GENOMIC DNA]</scope>
    <source>
        <strain evidence="9 10">C3M10</strain>
    </source>
</reference>
<name>A0A366X3M6_9RHOB</name>
<dbReference type="PANTHER" id="PTHR42827:SF1">
    <property type="entry name" value="IRON-SULFUR CLUSTER-BINDING PROTEIN"/>
    <property type="match status" value="1"/>
</dbReference>
<keyword evidence="4" id="KW-0408">Iron</keyword>
<evidence type="ECO:0000313" key="10">
    <source>
        <dbReference type="Proteomes" id="UP000252706"/>
    </source>
</evidence>
<dbReference type="RefSeq" id="WP_113823422.1">
    <property type="nucleotide sequence ID" value="NZ_QOCE01000029.1"/>
</dbReference>
<dbReference type="SUPFAM" id="SSF54862">
    <property type="entry name" value="4Fe-4S ferredoxins"/>
    <property type="match status" value="1"/>
</dbReference>
<dbReference type="GO" id="GO:0051536">
    <property type="term" value="F:iron-sulfur cluster binding"/>
    <property type="evidence" value="ECO:0007669"/>
    <property type="project" value="UniProtKB-KW"/>
</dbReference>